<evidence type="ECO:0000313" key="2">
    <source>
        <dbReference type="Proteomes" id="UP000485058"/>
    </source>
</evidence>
<organism evidence="1 2">
    <name type="scientific">Haematococcus lacustris</name>
    <name type="common">Green alga</name>
    <name type="synonym">Haematococcus pluvialis</name>
    <dbReference type="NCBI Taxonomy" id="44745"/>
    <lineage>
        <taxon>Eukaryota</taxon>
        <taxon>Viridiplantae</taxon>
        <taxon>Chlorophyta</taxon>
        <taxon>core chlorophytes</taxon>
        <taxon>Chlorophyceae</taxon>
        <taxon>CS clade</taxon>
        <taxon>Chlamydomonadales</taxon>
        <taxon>Haematococcaceae</taxon>
        <taxon>Haematococcus</taxon>
    </lineage>
</organism>
<dbReference type="EMBL" id="BLLF01001330">
    <property type="protein sequence ID" value="GFH18626.1"/>
    <property type="molecule type" value="Genomic_DNA"/>
</dbReference>
<protein>
    <submittedName>
        <fullName evidence="1">Uncharacterized protein</fullName>
    </submittedName>
</protein>
<keyword evidence="2" id="KW-1185">Reference proteome</keyword>
<dbReference type="Proteomes" id="UP000485058">
    <property type="component" value="Unassembled WGS sequence"/>
</dbReference>
<name>A0A699ZHU1_HAELA</name>
<sequence length="62" mass="6798">MIPDRAELRVDCTITTNDSLDLLAAFMGVKDEVEALTNRAPHRLVTLLAPGWAQQAVVHLPC</sequence>
<dbReference type="AlphaFoldDB" id="A0A699ZHU1"/>
<accession>A0A699ZHU1</accession>
<gene>
    <name evidence="1" type="ORF">HaLaN_15461</name>
</gene>
<proteinExistence type="predicted"/>
<dbReference type="Gene3D" id="1.10.150.210">
    <property type="entry name" value="Phosphoserine phosphatase, domain 2"/>
    <property type="match status" value="1"/>
</dbReference>
<reference evidence="1 2" key="1">
    <citation type="submission" date="2020-02" db="EMBL/GenBank/DDBJ databases">
        <title>Draft genome sequence of Haematococcus lacustris strain NIES-144.</title>
        <authorList>
            <person name="Morimoto D."/>
            <person name="Nakagawa S."/>
            <person name="Yoshida T."/>
            <person name="Sawayama S."/>
        </authorList>
    </citation>
    <scope>NUCLEOTIDE SEQUENCE [LARGE SCALE GENOMIC DNA]</scope>
    <source>
        <strain evidence="1 2">NIES-144</strain>
    </source>
</reference>
<comment type="caution">
    <text evidence="1">The sequence shown here is derived from an EMBL/GenBank/DDBJ whole genome shotgun (WGS) entry which is preliminary data.</text>
</comment>
<evidence type="ECO:0000313" key="1">
    <source>
        <dbReference type="EMBL" id="GFH18626.1"/>
    </source>
</evidence>